<feature type="domain" description="RING-type" evidence="13">
    <location>
        <begin position="49"/>
        <end position="100"/>
    </location>
</feature>
<evidence type="ECO:0000313" key="16">
    <source>
        <dbReference type="Proteomes" id="UP000000768"/>
    </source>
</evidence>
<evidence type="ECO:0000256" key="6">
    <source>
        <dbReference type="ARBA" id="ARBA00022679"/>
    </source>
</evidence>
<evidence type="ECO:0000259" key="14">
    <source>
        <dbReference type="PROSITE" id="PS51873"/>
    </source>
</evidence>
<comment type="cofactor">
    <cofactor evidence="2">
        <name>Zn(2+)</name>
        <dbReference type="ChEBI" id="CHEBI:29105"/>
    </cofactor>
</comment>
<dbReference type="STRING" id="4558.A0A1W0W5D2"/>
<reference evidence="16" key="2">
    <citation type="journal article" date="2018" name="Plant J.">
        <title>The Sorghum bicolor reference genome: improved assembly, gene annotations, a transcriptome atlas, and signatures of genome organization.</title>
        <authorList>
            <person name="McCormick R.F."/>
            <person name="Truong S.K."/>
            <person name="Sreedasyam A."/>
            <person name="Jenkins J."/>
            <person name="Shu S."/>
            <person name="Sims D."/>
            <person name="Kennedy M."/>
            <person name="Amirebrahimi M."/>
            <person name="Weers B.D."/>
            <person name="McKinley B."/>
            <person name="Mattison A."/>
            <person name="Morishige D.T."/>
            <person name="Grimwood J."/>
            <person name="Schmutz J."/>
            <person name="Mullet J.E."/>
        </authorList>
    </citation>
    <scope>NUCLEOTIDE SEQUENCE [LARGE SCALE GENOMIC DNA]</scope>
    <source>
        <strain evidence="16">cv. BTx623</strain>
    </source>
</reference>
<evidence type="ECO:0000256" key="8">
    <source>
        <dbReference type="ARBA" id="ARBA00022737"/>
    </source>
</evidence>
<protein>
    <recommendedName>
        <fullName evidence="5">RBR-type E3 ubiquitin transferase</fullName>
        <ecNumber evidence="5">2.3.2.31</ecNumber>
    </recommendedName>
</protein>
<gene>
    <name evidence="15" type="ORF">SORBI_3002G212200</name>
</gene>
<dbReference type="InterPro" id="IPR002867">
    <property type="entry name" value="IBR_dom"/>
</dbReference>
<keyword evidence="10" id="KW-0833">Ubl conjugation pathway</keyword>
<name>A0A1W0W5D2_SORBI</name>
<dbReference type="PANTHER" id="PTHR11685">
    <property type="entry name" value="RBR FAMILY RING FINGER AND IBR DOMAIN-CONTAINING"/>
    <property type="match status" value="1"/>
</dbReference>
<dbReference type="InterPro" id="IPR001841">
    <property type="entry name" value="Znf_RING"/>
</dbReference>
<comment type="similarity">
    <text evidence="4">Belongs to the RBR family. Ariadne subfamily.</text>
</comment>
<dbReference type="GO" id="GO:0000151">
    <property type="term" value="C:ubiquitin ligase complex"/>
    <property type="evidence" value="ECO:0000318"/>
    <property type="project" value="GO_Central"/>
</dbReference>
<dbReference type="Gramene" id="OQU89551">
    <property type="protein sequence ID" value="OQU89551"/>
    <property type="gene ID" value="SORBI_3002G212200"/>
</dbReference>
<dbReference type="FunCoup" id="A0A1W0W5D2">
    <property type="interactions" value="202"/>
</dbReference>
<sequence length="310" mass="33186">MANAAAAAACAASDDLYLQELIRGSVPGPSSSRARVAPLTDDEIGWFCCGICTERRLVLDRFRAGGSVLDARCAHDFCIECVVRYIEGRVANGAVPVPCPAPECRDGVMHPEACKKLVDIDVFDAWCVALCERAVGPARARCPYRDCGELVALEAADGGLVSEVDCPTCSRAFCLQCEEPWDDRHGGGSGDGRGGCVLAGLAVGNKWTRCPSCRAMIDKIDGCRRMVCRCAGVALASATSAAPLCQRKVPVAGAFSAKERTLLLLCRKQDWNASQACRSTNVNRRSYSYPLLMMVLLGRESKSKTADLQP</sequence>
<reference evidence="15 16" key="1">
    <citation type="journal article" date="2009" name="Nature">
        <title>The Sorghum bicolor genome and the diversification of grasses.</title>
        <authorList>
            <person name="Paterson A.H."/>
            <person name="Bowers J.E."/>
            <person name="Bruggmann R."/>
            <person name="Dubchak I."/>
            <person name="Grimwood J."/>
            <person name="Gundlach H."/>
            <person name="Haberer G."/>
            <person name="Hellsten U."/>
            <person name="Mitros T."/>
            <person name="Poliakov A."/>
            <person name="Schmutz J."/>
            <person name="Spannagl M."/>
            <person name="Tang H."/>
            <person name="Wang X."/>
            <person name="Wicker T."/>
            <person name="Bharti A.K."/>
            <person name="Chapman J."/>
            <person name="Feltus F.A."/>
            <person name="Gowik U."/>
            <person name="Grigoriev I.V."/>
            <person name="Lyons E."/>
            <person name="Maher C.A."/>
            <person name="Martis M."/>
            <person name="Narechania A."/>
            <person name="Otillar R.P."/>
            <person name="Penning B.W."/>
            <person name="Salamov A.A."/>
            <person name="Wang Y."/>
            <person name="Zhang L."/>
            <person name="Carpita N.C."/>
            <person name="Freeling M."/>
            <person name="Gingle A.R."/>
            <person name="Hash C.T."/>
            <person name="Keller B."/>
            <person name="Klein P."/>
            <person name="Kresovich S."/>
            <person name="McCann M.C."/>
            <person name="Ming R."/>
            <person name="Peterson D.G."/>
            <person name="Mehboob-ur-Rahman"/>
            <person name="Ware D."/>
            <person name="Westhoff P."/>
            <person name="Mayer K.F."/>
            <person name="Messing J."/>
            <person name="Rokhsar D.S."/>
        </authorList>
    </citation>
    <scope>NUCLEOTIDE SEQUENCE [LARGE SCALE GENOMIC DNA]</scope>
    <source>
        <strain evidence="16">cv. BTx623</strain>
    </source>
</reference>
<evidence type="ECO:0000256" key="11">
    <source>
        <dbReference type="ARBA" id="ARBA00022833"/>
    </source>
</evidence>
<dbReference type="GO" id="GO:0016567">
    <property type="term" value="P:protein ubiquitination"/>
    <property type="evidence" value="ECO:0007669"/>
    <property type="project" value="InterPro"/>
</dbReference>
<comment type="function">
    <text evidence="3">Might act as an E3 ubiquitin-protein ligase, or as part of E3 complex, which accepts ubiquitin from specific E2 ubiquitin-conjugating enzymes and then transfers it to substrates.</text>
</comment>
<keyword evidence="7" id="KW-0479">Metal-binding</keyword>
<organism evidence="15 16">
    <name type="scientific">Sorghum bicolor</name>
    <name type="common">Sorghum</name>
    <name type="synonym">Sorghum vulgare</name>
    <dbReference type="NCBI Taxonomy" id="4558"/>
    <lineage>
        <taxon>Eukaryota</taxon>
        <taxon>Viridiplantae</taxon>
        <taxon>Streptophyta</taxon>
        <taxon>Embryophyta</taxon>
        <taxon>Tracheophyta</taxon>
        <taxon>Spermatophyta</taxon>
        <taxon>Magnoliopsida</taxon>
        <taxon>Liliopsida</taxon>
        <taxon>Poales</taxon>
        <taxon>Poaceae</taxon>
        <taxon>PACMAD clade</taxon>
        <taxon>Panicoideae</taxon>
        <taxon>Andropogonodae</taxon>
        <taxon>Andropogoneae</taxon>
        <taxon>Sorghinae</taxon>
        <taxon>Sorghum</taxon>
    </lineage>
</organism>
<dbReference type="Gene3D" id="1.20.120.1750">
    <property type="match status" value="1"/>
</dbReference>
<feature type="domain" description="RING-type" evidence="14">
    <location>
        <begin position="45"/>
        <end position="259"/>
    </location>
</feature>
<dbReference type="EMBL" id="CM000761">
    <property type="protein sequence ID" value="OQU89551.1"/>
    <property type="molecule type" value="Genomic_DNA"/>
</dbReference>
<dbReference type="ExpressionAtlas" id="A0A1W0W5D2">
    <property type="expression patterns" value="baseline and differential"/>
</dbReference>
<dbReference type="PROSITE" id="PS00518">
    <property type="entry name" value="ZF_RING_1"/>
    <property type="match status" value="1"/>
</dbReference>
<evidence type="ECO:0000256" key="3">
    <source>
        <dbReference type="ARBA" id="ARBA00003976"/>
    </source>
</evidence>
<dbReference type="Pfam" id="PF01485">
    <property type="entry name" value="IBR"/>
    <property type="match status" value="1"/>
</dbReference>
<comment type="catalytic activity">
    <reaction evidence="1">
        <text>[E2 ubiquitin-conjugating enzyme]-S-ubiquitinyl-L-cysteine + [acceptor protein]-L-lysine = [E2 ubiquitin-conjugating enzyme]-L-cysteine + [acceptor protein]-N(6)-ubiquitinyl-L-lysine.</text>
        <dbReference type="EC" id="2.3.2.31"/>
    </reaction>
</comment>
<dbReference type="PROSITE" id="PS50089">
    <property type="entry name" value="ZF_RING_2"/>
    <property type="match status" value="1"/>
</dbReference>
<evidence type="ECO:0000256" key="9">
    <source>
        <dbReference type="ARBA" id="ARBA00022771"/>
    </source>
</evidence>
<dbReference type="GO" id="GO:0061630">
    <property type="term" value="F:ubiquitin protein ligase activity"/>
    <property type="evidence" value="ECO:0000318"/>
    <property type="project" value="GO_Central"/>
</dbReference>
<dbReference type="GO" id="GO:0031624">
    <property type="term" value="F:ubiquitin conjugating enzyme binding"/>
    <property type="evidence" value="ECO:0000318"/>
    <property type="project" value="GO_Central"/>
</dbReference>
<dbReference type="InterPro" id="IPR013083">
    <property type="entry name" value="Znf_RING/FYVE/PHD"/>
</dbReference>
<keyword evidence="16" id="KW-1185">Reference proteome</keyword>
<evidence type="ECO:0000256" key="5">
    <source>
        <dbReference type="ARBA" id="ARBA00012251"/>
    </source>
</evidence>
<evidence type="ECO:0000256" key="7">
    <source>
        <dbReference type="ARBA" id="ARBA00022723"/>
    </source>
</evidence>
<dbReference type="InParanoid" id="A0A1W0W5D2"/>
<dbReference type="GO" id="GO:0006511">
    <property type="term" value="P:ubiquitin-dependent protein catabolic process"/>
    <property type="evidence" value="ECO:0000318"/>
    <property type="project" value="GO_Central"/>
</dbReference>
<dbReference type="Proteomes" id="UP000000768">
    <property type="component" value="Chromosome 2"/>
</dbReference>
<evidence type="ECO:0000256" key="1">
    <source>
        <dbReference type="ARBA" id="ARBA00001798"/>
    </source>
</evidence>
<dbReference type="GO" id="GO:0005737">
    <property type="term" value="C:cytoplasm"/>
    <property type="evidence" value="ECO:0000318"/>
    <property type="project" value="GO_Central"/>
</dbReference>
<dbReference type="OrthoDB" id="651722at2759"/>
<evidence type="ECO:0000256" key="10">
    <source>
        <dbReference type="ARBA" id="ARBA00022786"/>
    </source>
</evidence>
<keyword evidence="8" id="KW-0677">Repeat</keyword>
<evidence type="ECO:0000256" key="2">
    <source>
        <dbReference type="ARBA" id="ARBA00001947"/>
    </source>
</evidence>
<dbReference type="PROSITE" id="PS51873">
    <property type="entry name" value="TRIAD"/>
    <property type="match status" value="1"/>
</dbReference>
<dbReference type="InterPro" id="IPR031127">
    <property type="entry name" value="E3_UB_ligase_RBR"/>
</dbReference>
<dbReference type="GO" id="GO:0008270">
    <property type="term" value="F:zinc ion binding"/>
    <property type="evidence" value="ECO:0007669"/>
    <property type="project" value="UniProtKB-KW"/>
</dbReference>
<evidence type="ECO:0000256" key="12">
    <source>
        <dbReference type="PROSITE-ProRule" id="PRU00175"/>
    </source>
</evidence>
<keyword evidence="9 12" id="KW-0863">Zinc-finger</keyword>
<dbReference type="InterPro" id="IPR017907">
    <property type="entry name" value="Znf_RING_CS"/>
</dbReference>
<dbReference type="SUPFAM" id="SSF57850">
    <property type="entry name" value="RING/U-box"/>
    <property type="match status" value="3"/>
</dbReference>
<proteinExistence type="inferred from homology"/>
<keyword evidence="11" id="KW-0862">Zinc</keyword>
<dbReference type="AlphaFoldDB" id="A0A1W0W5D2"/>
<dbReference type="Gene3D" id="3.30.40.10">
    <property type="entry name" value="Zinc/RING finger domain, C3HC4 (zinc finger)"/>
    <property type="match status" value="1"/>
</dbReference>
<evidence type="ECO:0000313" key="15">
    <source>
        <dbReference type="EMBL" id="OQU89551.1"/>
    </source>
</evidence>
<dbReference type="InterPro" id="IPR044066">
    <property type="entry name" value="TRIAD_supradom"/>
</dbReference>
<dbReference type="EC" id="2.3.2.31" evidence="5"/>
<evidence type="ECO:0000256" key="4">
    <source>
        <dbReference type="ARBA" id="ARBA00005884"/>
    </source>
</evidence>
<keyword evidence="6" id="KW-0808">Transferase</keyword>
<accession>A0A1W0W5D2</accession>
<evidence type="ECO:0000259" key="13">
    <source>
        <dbReference type="PROSITE" id="PS50089"/>
    </source>
</evidence>